<dbReference type="Pfam" id="PF07366">
    <property type="entry name" value="SnoaL"/>
    <property type="match status" value="1"/>
</dbReference>
<reference evidence="1" key="1">
    <citation type="submission" date="2021-01" db="EMBL/GenBank/DDBJ databases">
        <title>Whole genome shotgun sequence of Sinosporangium siamense NBRC 109515.</title>
        <authorList>
            <person name="Komaki H."/>
            <person name="Tamura T."/>
        </authorList>
    </citation>
    <scope>NUCLEOTIDE SEQUENCE</scope>
    <source>
        <strain evidence="1">NBRC 109515</strain>
    </source>
</reference>
<evidence type="ECO:0000313" key="2">
    <source>
        <dbReference type="Proteomes" id="UP000606172"/>
    </source>
</evidence>
<evidence type="ECO:0008006" key="3">
    <source>
        <dbReference type="Google" id="ProtNLM"/>
    </source>
</evidence>
<dbReference type="EMBL" id="BOOW01000015">
    <property type="protein sequence ID" value="GII92317.1"/>
    <property type="molecule type" value="Genomic_DNA"/>
</dbReference>
<dbReference type="RefSeq" id="WP_380659378.1">
    <property type="nucleotide sequence ID" value="NZ_JBHLZQ010000007.1"/>
</dbReference>
<organism evidence="1 2">
    <name type="scientific">Sinosporangium siamense</name>
    <dbReference type="NCBI Taxonomy" id="1367973"/>
    <lineage>
        <taxon>Bacteria</taxon>
        <taxon>Bacillati</taxon>
        <taxon>Actinomycetota</taxon>
        <taxon>Actinomycetes</taxon>
        <taxon>Streptosporangiales</taxon>
        <taxon>Streptosporangiaceae</taxon>
        <taxon>Sinosporangium</taxon>
    </lineage>
</organism>
<dbReference type="InterPro" id="IPR032710">
    <property type="entry name" value="NTF2-like_dom_sf"/>
</dbReference>
<protein>
    <recommendedName>
        <fullName evidence="3">SnoaL-like domain-containing protein</fullName>
    </recommendedName>
</protein>
<accession>A0A919REN9</accession>
<proteinExistence type="predicted"/>
<dbReference type="InterPro" id="IPR009959">
    <property type="entry name" value="Cyclase_SnoaL-like"/>
</dbReference>
<dbReference type="PANTHER" id="PTHR38436:SF1">
    <property type="entry name" value="ESTER CYCLASE"/>
    <property type="match status" value="1"/>
</dbReference>
<dbReference type="SUPFAM" id="SSF54427">
    <property type="entry name" value="NTF2-like"/>
    <property type="match status" value="1"/>
</dbReference>
<gene>
    <name evidence="1" type="ORF">Ssi02_25480</name>
</gene>
<sequence length="142" mass="15281">MGQAREAMDRMIGGFRAKDMDKVMSALSPAVVVTSPEGVAQGHEEFSSYVALFWEAFPDALAAEEASAEATRGDTAVCEVSVTATHTGPYLVAGAVIPPTGRALRLRICYVGTVEDGVIVSLREYYDQMDLLTQLGHRPEMV</sequence>
<dbReference type="Proteomes" id="UP000606172">
    <property type="component" value="Unassembled WGS sequence"/>
</dbReference>
<dbReference type="Gene3D" id="3.10.450.50">
    <property type="match status" value="1"/>
</dbReference>
<dbReference type="AlphaFoldDB" id="A0A919REN9"/>
<comment type="caution">
    <text evidence="1">The sequence shown here is derived from an EMBL/GenBank/DDBJ whole genome shotgun (WGS) entry which is preliminary data.</text>
</comment>
<evidence type="ECO:0000313" key="1">
    <source>
        <dbReference type="EMBL" id="GII92317.1"/>
    </source>
</evidence>
<keyword evidence="2" id="KW-1185">Reference proteome</keyword>
<dbReference type="PANTHER" id="PTHR38436">
    <property type="entry name" value="POLYKETIDE CYCLASE SNOAL-LIKE DOMAIN"/>
    <property type="match status" value="1"/>
</dbReference>
<name>A0A919REN9_9ACTN</name>
<dbReference type="GO" id="GO:0030638">
    <property type="term" value="P:polyketide metabolic process"/>
    <property type="evidence" value="ECO:0007669"/>
    <property type="project" value="InterPro"/>
</dbReference>